<feature type="transmembrane region" description="Helical" evidence="14">
    <location>
        <begin position="178"/>
        <end position="195"/>
    </location>
</feature>
<dbReference type="NCBIfam" id="NF001390">
    <property type="entry name" value="PRK00281.1-4"/>
    <property type="match status" value="1"/>
</dbReference>
<dbReference type="GO" id="GO:0050380">
    <property type="term" value="F:undecaprenyl-diphosphatase activity"/>
    <property type="evidence" value="ECO:0007669"/>
    <property type="project" value="UniProtKB-UniRule"/>
</dbReference>
<organism evidence="15 16">
    <name type="scientific">Mariniflexile fucanivorans</name>
    <dbReference type="NCBI Taxonomy" id="264023"/>
    <lineage>
        <taxon>Bacteria</taxon>
        <taxon>Pseudomonadati</taxon>
        <taxon>Bacteroidota</taxon>
        <taxon>Flavobacteriia</taxon>
        <taxon>Flavobacteriales</taxon>
        <taxon>Flavobacteriaceae</taxon>
        <taxon>Mariniflexile</taxon>
    </lineage>
</organism>
<evidence type="ECO:0000256" key="13">
    <source>
        <dbReference type="ARBA" id="ARBA00047594"/>
    </source>
</evidence>
<keyword evidence="14" id="KW-0961">Cell wall biogenesis/degradation</keyword>
<feature type="transmembrane region" description="Helical" evidence="14">
    <location>
        <begin position="215"/>
        <end position="235"/>
    </location>
</feature>
<evidence type="ECO:0000256" key="11">
    <source>
        <dbReference type="ARBA" id="ARBA00032707"/>
    </source>
</evidence>
<keyword evidence="14" id="KW-0573">Peptidoglycan synthesis</keyword>
<dbReference type="NCBIfam" id="NF001389">
    <property type="entry name" value="PRK00281.1-2"/>
    <property type="match status" value="1"/>
</dbReference>
<feature type="transmembrane region" description="Helical" evidence="14">
    <location>
        <begin position="96"/>
        <end position="115"/>
    </location>
</feature>
<dbReference type="GO" id="GO:0071555">
    <property type="term" value="P:cell wall organization"/>
    <property type="evidence" value="ECO:0007669"/>
    <property type="project" value="UniProtKB-KW"/>
</dbReference>
<keyword evidence="9 14" id="KW-0472">Membrane</keyword>
<dbReference type="GO" id="GO:0046677">
    <property type="term" value="P:response to antibiotic"/>
    <property type="evidence" value="ECO:0007669"/>
    <property type="project" value="UniProtKB-UniRule"/>
</dbReference>
<comment type="caution">
    <text evidence="15">The sequence shown here is derived from an EMBL/GenBank/DDBJ whole genome shotgun (WGS) entry which is preliminary data.</text>
</comment>
<keyword evidence="8 14" id="KW-1133">Transmembrane helix</keyword>
<keyword evidence="7 14" id="KW-0378">Hydrolase</keyword>
<evidence type="ECO:0000256" key="8">
    <source>
        <dbReference type="ARBA" id="ARBA00022989"/>
    </source>
</evidence>
<evidence type="ECO:0000256" key="3">
    <source>
        <dbReference type="ARBA" id="ARBA00012374"/>
    </source>
</evidence>
<dbReference type="Pfam" id="PF02673">
    <property type="entry name" value="BacA"/>
    <property type="match status" value="1"/>
</dbReference>
<evidence type="ECO:0000256" key="14">
    <source>
        <dbReference type="HAMAP-Rule" id="MF_01006"/>
    </source>
</evidence>
<evidence type="ECO:0000256" key="10">
    <source>
        <dbReference type="ARBA" id="ARBA00023251"/>
    </source>
</evidence>
<proteinExistence type="inferred from homology"/>
<dbReference type="GO" id="GO:0008360">
    <property type="term" value="P:regulation of cell shape"/>
    <property type="evidence" value="ECO:0007669"/>
    <property type="project" value="UniProtKB-KW"/>
</dbReference>
<reference evidence="15 16" key="1">
    <citation type="submission" date="2019-03" db="EMBL/GenBank/DDBJ databases">
        <title>Genomic Encyclopedia of Type Strains, Phase IV (KMG-IV): sequencing the most valuable type-strain genomes for metagenomic binning, comparative biology and taxonomic classification.</title>
        <authorList>
            <person name="Goeker M."/>
        </authorList>
    </citation>
    <scope>NUCLEOTIDE SEQUENCE [LARGE SCALE GENOMIC DNA]</scope>
    <source>
        <strain evidence="15 16">DSM 18792</strain>
    </source>
</reference>
<comment type="miscellaneous">
    <text evidence="14">Bacitracin is thought to be involved in the inhibition of peptidoglycan synthesis by sequestering undecaprenyl diphosphate, thereby reducing the pool of lipid carrier available.</text>
</comment>
<dbReference type="PANTHER" id="PTHR30622:SF3">
    <property type="entry name" value="UNDECAPRENYL-DIPHOSPHATASE"/>
    <property type="match status" value="1"/>
</dbReference>
<dbReference type="EC" id="3.6.1.27" evidence="3 14"/>
<dbReference type="GO" id="GO:0009252">
    <property type="term" value="P:peptidoglycan biosynthetic process"/>
    <property type="evidence" value="ECO:0007669"/>
    <property type="project" value="UniProtKB-KW"/>
</dbReference>
<evidence type="ECO:0000256" key="7">
    <source>
        <dbReference type="ARBA" id="ARBA00022801"/>
    </source>
</evidence>
<evidence type="ECO:0000256" key="9">
    <source>
        <dbReference type="ARBA" id="ARBA00023136"/>
    </source>
</evidence>
<dbReference type="Proteomes" id="UP000295455">
    <property type="component" value="Unassembled WGS sequence"/>
</dbReference>
<dbReference type="RefSeq" id="WP_132214055.1">
    <property type="nucleotide sequence ID" value="NZ_OX156936.1"/>
</dbReference>
<keyword evidence="10 14" id="KW-0046">Antibiotic resistance</keyword>
<gene>
    <name evidence="14" type="primary">uppP</name>
    <name evidence="15" type="ORF">EV196_101243</name>
</gene>
<sequence length="270" mass="30095">MNYIEAIILAVIEGITEYLPVSSTGHMIIASSFMKIASDDFTKLFTIVIQLGAILSVVILYWKRFFQSLDFYFKLLVAFIPAVVLGLLLNDVIDELLESPVVVAITLILGGFILLKVDDWFKANEVYDEAQPEAHTKISYATALKIGFFQCLAMIPGTSRSGASIVGGMTQKLNRKTAAEFSFFLAVPTMFGATAKKLYDYYKAGFVLSSDQINYLIIGNVLAFIVALIAIKSFIDYLSKKGFKIFGYYRIILGMALLLIHFFIYELTVV</sequence>
<evidence type="ECO:0000256" key="2">
    <source>
        <dbReference type="ARBA" id="ARBA00010621"/>
    </source>
</evidence>
<name>A0A4R1RS03_9FLAO</name>
<dbReference type="NCBIfam" id="TIGR00753">
    <property type="entry name" value="undec_PP_bacA"/>
    <property type="match status" value="1"/>
</dbReference>
<keyword evidence="14" id="KW-0133">Cell shape</keyword>
<evidence type="ECO:0000256" key="12">
    <source>
        <dbReference type="ARBA" id="ARBA00032932"/>
    </source>
</evidence>
<feature type="transmembrane region" description="Helical" evidence="14">
    <location>
        <begin position="71"/>
        <end position="90"/>
    </location>
</feature>
<dbReference type="HAMAP" id="MF_01006">
    <property type="entry name" value="Undec_diphosphatase"/>
    <property type="match status" value="1"/>
</dbReference>
<accession>A0A4R1RS03</accession>
<keyword evidence="6 14" id="KW-0812">Transmembrane</keyword>
<evidence type="ECO:0000256" key="4">
    <source>
        <dbReference type="ARBA" id="ARBA00021581"/>
    </source>
</evidence>
<evidence type="ECO:0000313" key="16">
    <source>
        <dbReference type="Proteomes" id="UP000295455"/>
    </source>
</evidence>
<evidence type="ECO:0000256" key="1">
    <source>
        <dbReference type="ARBA" id="ARBA00004651"/>
    </source>
</evidence>
<keyword evidence="16" id="KW-1185">Reference proteome</keyword>
<feature type="transmembrane region" description="Helical" evidence="14">
    <location>
        <begin position="247"/>
        <end position="265"/>
    </location>
</feature>
<protein>
    <recommendedName>
        <fullName evidence="4 14">Undecaprenyl-diphosphatase</fullName>
        <ecNumber evidence="3 14">3.6.1.27</ecNumber>
    </recommendedName>
    <alternativeName>
        <fullName evidence="12 14">Bacitracin resistance protein</fullName>
    </alternativeName>
    <alternativeName>
        <fullName evidence="11 14">Undecaprenyl pyrophosphate phosphatase</fullName>
    </alternativeName>
</protein>
<dbReference type="AlphaFoldDB" id="A0A4R1RS03"/>
<dbReference type="GO" id="GO:0005886">
    <property type="term" value="C:plasma membrane"/>
    <property type="evidence" value="ECO:0007669"/>
    <property type="project" value="UniProtKB-SubCell"/>
</dbReference>
<comment type="catalytic activity">
    <reaction evidence="13 14">
        <text>di-trans,octa-cis-undecaprenyl diphosphate + H2O = di-trans,octa-cis-undecaprenyl phosphate + phosphate + H(+)</text>
        <dbReference type="Rhea" id="RHEA:28094"/>
        <dbReference type="ChEBI" id="CHEBI:15377"/>
        <dbReference type="ChEBI" id="CHEBI:15378"/>
        <dbReference type="ChEBI" id="CHEBI:43474"/>
        <dbReference type="ChEBI" id="CHEBI:58405"/>
        <dbReference type="ChEBI" id="CHEBI:60392"/>
        <dbReference type="EC" id="3.6.1.27"/>
    </reaction>
</comment>
<dbReference type="OrthoDB" id="9808289at2"/>
<dbReference type="EMBL" id="SLUP01000001">
    <property type="protein sequence ID" value="TCL68820.1"/>
    <property type="molecule type" value="Genomic_DNA"/>
</dbReference>
<comment type="function">
    <text evidence="14">Catalyzes the dephosphorylation of undecaprenyl diphosphate (UPP). Confers resistance to bacitracin.</text>
</comment>
<evidence type="ECO:0000256" key="6">
    <source>
        <dbReference type="ARBA" id="ARBA00022692"/>
    </source>
</evidence>
<dbReference type="InterPro" id="IPR003824">
    <property type="entry name" value="UppP"/>
</dbReference>
<keyword evidence="5 14" id="KW-1003">Cell membrane</keyword>
<evidence type="ECO:0000256" key="5">
    <source>
        <dbReference type="ARBA" id="ARBA00022475"/>
    </source>
</evidence>
<feature type="transmembrane region" description="Helical" evidence="14">
    <location>
        <begin position="44"/>
        <end position="62"/>
    </location>
</feature>
<dbReference type="PANTHER" id="PTHR30622">
    <property type="entry name" value="UNDECAPRENYL-DIPHOSPHATASE"/>
    <property type="match status" value="1"/>
</dbReference>
<comment type="similarity">
    <text evidence="2 14">Belongs to the UppP family.</text>
</comment>
<comment type="subcellular location">
    <subcellularLocation>
        <location evidence="1 14">Cell membrane</location>
        <topology evidence="1 14">Multi-pass membrane protein</topology>
    </subcellularLocation>
</comment>
<evidence type="ECO:0000313" key="15">
    <source>
        <dbReference type="EMBL" id="TCL68820.1"/>
    </source>
</evidence>